<gene>
    <name evidence="1" type="ORF">RV14_GL002265</name>
</gene>
<evidence type="ECO:0000313" key="2">
    <source>
        <dbReference type="Proteomes" id="UP000182152"/>
    </source>
</evidence>
<keyword evidence="2" id="KW-1185">Reference proteome</keyword>
<protein>
    <submittedName>
        <fullName evidence="1">Uncharacterized protein</fullName>
    </submittedName>
</protein>
<accession>A0A1L8WNU0</accession>
<dbReference type="Proteomes" id="UP000182152">
    <property type="component" value="Unassembled WGS sequence"/>
</dbReference>
<proteinExistence type="predicted"/>
<name>A0A1L8WNU0_9ENTE</name>
<sequence length="51" mass="6039">MFFMLIRKNKQIINFIEHKNNFANFLSVMVDSNQLSLIAIVKIVKREKLSN</sequence>
<dbReference type="AlphaFoldDB" id="A0A1L8WNU0"/>
<evidence type="ECO:0000313" key="1">
    <source>
        <dbReference type="EMBL" id="OJG82690.1"/>
    </source>
</evidence>
<reference evidence="1 2" key="1">
    <citation type="submission" date="2014-12" db="EMBL/GenBank/DDBJ databases">
        <title>Draft genome sequences of 29 type strains of Enterococci.</title>
        <authorList>
            <person name="Zhong Z."/>
            <person name="Sun Z."/>
            <person name="Liu W."/>
            <person name="Zhang W."/>
            <person name="Zhang H."/>
        </authorList>
    </citation>
    <scope>NUCLEOTIDE SEQUENCE [LARGE SCALE GENOMIC DNA]</scope>
    <source>
        <strain evidence="1 2">DSM 15687</strain>
    </source>
</reference>
<organism evidence="1 2">
    <name type="scientific">Enterococcus ratti</name>
    <dbReference type="NCBI Taxonomy" id="150033"/>
    <lineage>
        <taxon>Bacteria</taxon>
        <taxon>Bacillati</taxon>
        <taxon>Bacillota</taxon>
        <taxon>Bacilli</taxon>
        <taxon>Lactobacillales</taxon>
        <taxon>Enterococcaceae</taxon>
        <taxon>Enterococcus</taxon>
    </lineage>
</organism>
<dbReference type="EMBL" id="JXLB01000008">
    <property type="protein sequence ID" value="OJG82690.1"/>
    <property type="molecule type" value="Genomic_DNA"/>
</dbReference>
<comment type="caution">
    <text evidence="1">The sequence shown here is derived from an EMBL/GenBank/DDBJ whole genome shotgun (WGS) entry which is preliminary data.</text>
</comment>